<evidence type="ECO:0000259" key="2">
    <source>
        <dbReference type="Pfam" id="PF13514"/>
    </source>
</evidence>
<dbReference type="Proteomes" id="UP001242480">
    <property type="component" value="Unassembled WGS sequence"/>
</dbReference>
<comment type="caution">
    <text evidence="3">The sequence shown here is derived from an EMBL/GenBank/DDBJ whole genome shotgun (WGS) entry which is preliminary data.</text>
</comment>
<dbReference type="InterPro" id="IPR027417">
    <property type="entry name" value="P-loop_NTPase"/>
</dbReference>
<protein>
    <submittedName>
        <fullName evidence="3">Uncharacterized protein YhaN</fullName>
    </submittedName>
</protein>
<dbReference type="EMBL" id="JAUSVX010000001">
    <property type="protein sequence ID" value="MDQ0468189.1"/>
    <property type="molecule type" value="Genomic_DNA"/>
</dbReference>
<feature type="coiled-coil region" evidence="1">
    <location>
        <begin position="784"/>
        <end position="847"/>
    </location>
</feature>
<reference evidence="3 4" key="1">
    <citation type="submission" date="2023-07" db="EMBL/GenBank/DDBJ databases">
        <title>Genomic Encyclopedia of Type Strains, Phase IV (KMG-IV): sequencing the most valuable type-strain genomes for metagenomic binning, comparative biology and taxonomic classification.</title>
        <authorList>
            <person name="Goeker M."/>
        </authorList>
    </citation>
    <scope>NUCLEOTIDE SEQUENCE [LARGE SCALE GENOMIC DNA]</scope>
    <source>
        <strain evidence="3 4">DSM 19619</strain>
    </source>
</reference>
<evidence type="ECO:0000313" key="4">
    <source>
        <dbReference type="Proteomes" id="UP001242480"/>
    </source>
</evidence>
<organism evidence="3 4">
    <name type="scientific">Labrys wisconsinensis</name>
    <dbReference type="NCBI Taxonomy" id="425677"/>
    <lineage>
        <taxon>Bacteria</taxon>
        <taxon>Pseudomonadati</taxon>
        <taxon>Pseudomonadota</taxon>
        <taxon>Alphaproteobacteria</taxon>
        <taxon>Hyphomicrobiales</taxon>
        <taxon>Xanthobacteraceae</taxon>
        <taxon>Labrys</taxon>
    </lineage>
</organism>
<dbReference type="InterPro" id="IPR038734">
    <property type="entry name" value="YhaN_AAA"/>
</dbReference>
<sequence length="1156" mass="122013">MRLLRLDLERYGPFTDRTLHFRADAALHLVHGRNEAGKSSALAAITDLLYGFELRSSADFLHKYSELRVGAEILAADGRRLAVRRRKGNRNTLVDAQERPLDEALLEPLLGGVPREVFRTAFGLSQEGLRAGAQALIEARGDIGESLFAASSGLRGLVGVRAGLDDEADALFGLRRSDRKPFYQALERYDQARKDLREQTLRADELKALDDDIARHDERLAAIVARLGAVAGERARLARVRRVAPILRRIEAGLAEDAGLGPALAVESGAAPPVAGGFIDRTRAALDAAERGTDEAGRLEREAAAAAEGLADLAVDPPVLAEAAAVAALSDERAALAKALQDLPRRRGEARGIADEVADLARRLGLPDRAGLERLLPDDLAVERVRLLAERRQGFEAALAGTRKAAEAAAAEIAELGGQRARLAAAHDPAPLRRTLQAMRPALAAAAATQERRVEMMRRRRLLDERVARLAVADPGLWHAPLPDEETLLRFAARFAATASGRSSLEAEGRRQAAAVADAEQAAAALAGGDIVEAGQLAEARARRDAGFEAVLADPEPAAVTQYRGAVAQADHLADRRFAAADRIARHEAAQRSVEAARAALAGHATAVAAAAAEARALAAEWAGLFEAFAAAPPPERAVAWAGELRMLRQERDGIAELGDAVAAAEARLAAERPALDALAGQLGLADPANRSPETLVREIEERLDALEATARAARSLADQAVRAEAAQERAAAAAAEATAALAAFEPAWRTGLAGIGLAEAAGPGEVRLALDLWQKAAGRLVLLRDLEHRIATIEADAEGFARRAQGLAARLGLDAGAPAGLAEALAARLQRARDALARRRAGEEQQEKLRLALEAARRAGAAAQETLAALAGEAGVAVPELADLAARLSRRLALQAALAADRAELAQQGDGLAEAVLRAEAGGIEPVEAAAADAALAAEEAALQDERTGLVGESRDLKRRREALETASGAATAAQRREDAAADLERIARDYLALRTASALIAIGIERQRERQQDPLIARAGELLSRLTEAGFAGLAVDYGEDDRPRLAARRADGRAVAVDGLSEGTRDQLYLALRLASLETFAGRRPAPPFIGDDLVVTFDEGRVAAALAALAEVGGGVQTILFTHHRHVVEIARDRLGHNVDVIPLGNVAAVQG</sequence>
<feature type="domain" description="YhaN AAA" evidence="2">
    <location>
        <begin position="1"/>
        <end position="205"/>
    </location>
</feature>
<keyword evidence="1" id="KW-0175">Coiled coil</keyword>
<name>A0ABU0J1R1_9HYPH</name>
<dbReference type="Pfam" id="PF13514">
    <property type="entry name" value="AAA_27"/>
    <property type="match status" value="1"/>
</dbReference>
<dbReference type="Gene3D" id="3.40.50.300">
    <property type="entry name" value="P-loop containing nucleotide triphosphate hydrolases"/>
    <property type="match status" value="2"/>
</dbReference>
<gene>
    <name evidence="3" type="ORF">QO011_001184</name>
</gene>
<accession>A0ABU0J1R1</accession>
<evidence type="ECO:0000256" key="1">
    <source>
        <dbReference type="SAM" id="Coils"/>
    </source>
</evidence>
<dbReference type="RefSeq" id="WP_307268927.1">
    <property type="nucleotide sequence ID" value="NZ_JAUSVX010000001.1"/>
</dbReference>
<dbReference type="SUPFAM" id="SSF52540">
    <property type="entry name" value="P-loop containing nucleoside triphosphate hydrolases"/>
    <property type="match status" value="1"/>
</dbReference>
<dbReference type="PANTHER" id="PTHR41259">
    <property type="entry name" value="DOUBLE-STRAND BREAK REPAIR RAD50 ATPASE, PUTATIVE-RELATED"/>
    <property type="match status" value="1"/>
</dbReference>
<proteinExistence type="predicted"/>
<feature type="coiled-coil region" evidence="1">
    <location>
        <begin position="697"/>
        <end position="724"/>
    </location>
</feature>
<evidence type="ECO:0000313" key="3">
    <source>
        <dbReference type="EMBL" id="MDQ0468189.1"/>
    </source>
</evidence>
<dbReference type="PANTHER" id="PTHR41259:SF1">
    <property type="entry name" value="DOUBLE-STRAND BREAK REPAIR RAD50 ATPASE, PUTATIVE-RELATED"/>
    <property type="match status" value="1"/>
</dbReference>
<keyword evidence="4" id="KW-1185">Reference proteome</keyword>